<feature type="transmembrane region" description="Helical" evidence="1">
    <location>
        <begin position="176"/>
        <end position="196"/>
    </location>
</feature>
<organism evidence="2 3">
    <name type="scientific">Sphingopyxis granuli</name>
    <dbReference type="NCBI Taxonomy" id="267128"/>
    <lineage>
        <taxon>Bacteria</taxon>
        <taxon>Pseudomonadati</taxon>
        <taxon>Pseudomonadota</taxon>
        <taxon>Alphaproteobacteria</taxon>
        <taxon>Sphingomonadales</taxon>
        <taxon>Sphingomonadaceae</taxon>
        <taxon>Sphingopyxis</taxon>
    </lineage>
</organism>
<dbReference type="EMBL" id="CP012199">
    <property type="protein sequence ID" value="AMG76158.1"/>
    <property type="molecule type" value="Genomic_DNA"/>
</dbReference>
<keyword evidence="3" id="KW-1185">Reference proteome</keyword>
<dbReference type="Pfam" id="PF03929">
    <property type="entry name" value="PepSY_TM"/>
    <property type="match status" value="1"/>
</dbReference>
<reference evidence="2 3" key="1">
    <citation type="journal article" date="2016" name="BMC Genomics">
        <title>Genomic analysis of the nitrate-respiring Sphingopyxis granuli (formerly Sphingomonas macrogoltabida) strain TFA.</title>
        <authorList>
            <person name="Garcia-Romero I."/>
            <person name="Perez-Pulido A.J."/>
            <person name="Gonzalez-Flores Y.E."/>
            <person name="Reyes-Ramirez F."/>
            <person name="Santero E."/>
            <person name="Floriano B."/>
        </authorList>
    </citation>
    <scope>NUCLEOTIDE SEQUENCE [LARGE SCALE GENOMIC DNA]</scope>
    <source>
        <strain evidence="2 3">TFA</strain>
    </source>
</reference>
<dbReference type="InterPro" id="IPR005625">
    <property type="entry name" value="PepSY-ass_TM"/>
</dbReference>
<dbReference type="Proteomes" id="UP000058599">
    <property type="component" value="Chromosome"/>
</dbReference>
<evidence type="ECO:0000313" key="3">
    <source>
        <dbReference type="Proteomes" id="UP000058599"/>
    </source>
</evidence>
<dbReference type="AlphaFoldDB" id="A0AA86GXU4"/>
<protein>
    <submittedName>
        <fullName evidence="2">PepSY-associated TM helix</fullName>
    </submittedName>
</protein>
<evidence type="ECO:0000313" key="2">
    <source>
        <dbReference type="EMBL" id="AMG76158.1"/>
    </source>
</evidence>
<keyword evidence="1" id="KW-0812">Transmembrane</keyword>
<sequence length="368" mass="40554">MMKLLDTLHRWTGGLIGLVLALLGLSGTILLHKYAWIGVAHAGDPLRTDLASTVAATERIMALPQAPQGIIYASDGFGLHQARFGDGAGLYADQTGRVATQWASQWERPELWIFDFHHHLFTGDTGEWVIGTAGLCGLFFILSGVILWWRTRRTFRFRLWPKRMSRPAIVMHHRDLGIVVAPLLLLSVVTGTMMIFQPFAMAMIAPFGSPAEAARAMKPPKYQGGPLAARPDYAAMLGEARRRFPDAEFRILSLPAKDGGPIMLRMRQQAEWLPNGRSTLWFDAATGKLLGARDALAMPAGAQAFNKAYPIHSGKVGGLLWRLVLTISGLSMTMLGSLAVWTFWFRRSKPAKPRVKEAALAAFQNAAR</sequence>
<keyword evidence="1" id="KW-0472">Membrane</keyword>
<evidence type="ECO:0000256" key="1">
    <source>
        <dbReference type="SAM" id="Phobius"/>
    </source>
</evidence>
<accession>A0AA86GXU4</accession>
<proteinExistence type="predicted"/>
<feature type="transmembrane region" description="Helical" evidence="1">
    <location>
        <begin position="319"/>
        <end position="344"/>
    </location>
</feature>
<feature type="transmembrane region" description="Helical" evidence="1">
    <location>
        <begin position="12"/>
        <end position="31"/>
    </location>
</feature>
<gene>
    <name evidence="2" type="ORF">SGRAN_3825</name>
</gene>
<dbReference type="PANTHER" id="PTHR34219">
    <property type="entry name" value="IRON-REGULATED INNER MEMBRANE PROTEIN-RELATED"/>
    <property type="match status" value="1"/>
</dbReference>
<dbReference type="PANTHER" id="PTHR34219:SF3">
    <property type="entry name" value="BLL7967 PROTEIN"/>
    <property type="match status" value="1"/>
</dbReference>
<feature type="transmembrane region" description="Helical" evidence="1">
    <location>
        <begin position="128"/>
        <end position="149"/>
    </location>
</feature>
<name>A0AA86GXU4_9SPHN</name>
<keyword evidence="1" id="KW-1133">Transmembrane helix</keyword>
<dbReference type="KEGG" id="sgi:SGRAN_3825"/>